<dbReference type="SUPFAM" id="SSF102735">
    <property type="entry name" value="Trigger factor ribosome-binding domain"/>
    <property type="match status" value="1"/>
</dbReference>
<dbReference type="InterPro" id="IPR008880">
    <property type="entry name" value="Trigger_fac_C"/>
</dbReference>
<comment type="subcellular location">
    <subcellularLocation>
        <location evidence="9">Cytoplasm</location>
    </subcellularLocation>
    <text evidence="9">About half TF is bound to the ribosome near the polypeptide exit tunnel while the other half is free in the cytoplasm.</text>
</comment>
<protein>
    <recommendedName>
        <fullName evidence="4 9">Trigger factor</fullName>
        <shortName evidence="9">TF</shortName>
        <ecNumber evidence="3 9">5.2.1.8</ecNumber>
    </recommendedName>
    <alternativeName>
        <fullName evidence="8 9">PPIase</fullName>
    </alternativeName>
</protein>
<dbReference type="HAMAP" id="MF_00303">
    <property type="entry name" value="Trigger_factor_Tig"/>
    <property type="match status" value="1"/>
</dbReference>
<keyword evidence="13" id="KW-1185">Reference proteome</keyword>
<name>F2NMJ9_MARHT</name>
<organism evidence="12 13">
    <name type="scientific">Marinithermus hydrothermalis (strain DSM 14884 / JCM 11576 / T1)</name>
    <dbReference type="NCBI Taxonomy" id="869210"/>
    <lineage>
        <taxon>Bacteria</taxon>
        <taxon>Thermotogati</taxon>
        <taxon>Deinococcota</taxon>
        <taxon>Deinococci</taxon>
        <taxon>Thermales</taxon>
        <taxon>Thermaceae</taxon>
        <taxon>Marinithermus</taxon>
    </lineage>
</organism>
<dbReference type="GO" id="GO:0051083">
    <property type="term" value="P:'de novo' cotranslational protein folding"/>
    <property type="evidence" value="ECO:0007669"/>
    <property type="project" value="TreeGrafter"/>
</dbReference>
<evidence type="ECO:0000256" key="6">
    <source>
        <dbReference type="ARBA" id="ARBA00023186"/>
    </source>
</evidence>
<dbReference type="InterPro" id="IPR036611">
    <property type="entry name" value="Trigger_fac_ribosome-bd_sf"/>
</dbReference>
<evidence type="ECO:0000256" key="7">
    <source>
        <dbReference type="ARBA" id="ARBA00023235"/>
    </source>
</evidence>
<dbReference type="GO" id="GO:0015031">
    <property type="term" value="P:protein transport"/>
    <property type="evidence" value="ECO:0007669"/>
    <property type="project" value="UniProtKB-UniRule"/>
</dbReference>
<gene>
    <name evidence="9" type="primary">tig</name>
    <name evidence="12" type="ordered locus">Marky_1434</name>
</gene>
<dbReference type="Gene3D" id="3.10.50.40">
    <property type="match status" value="1"/>
</dbReference>
<evidence type="ECO:0000256" key="1">
    <source>
        <dbReference type="ARBA" id="ARBA00000971"/>
    </source>
</evidence>
<dbReference type="InterPro" id="IPR008881">
    <property type="entry name" value="Trigger_fac_ribosome-bd_bac"/>
</dbReference>
<accession>F2NMJ9</accession>
<evidence type="ECO:0000256" key="3">
    <source>
        <dbReference type="ARBA" id="ARBA00013194"/>
    </source>
</evidence>
<dbReference type="GO" id="GO:0043022">
    <property type="term" value="F:ribosome binding"/>
    <property type="evidence" value="ECO:0007669"/>
    <property type="project" value="TreeGrafter"/>
</dbReference>
<dbReference type="InterPro" id="IPR027304">
    <property type="entry name" value="Trigger_fact/SurA_dom_sf"/>
</dbReference>
<sequence length="407" mass="46810">MAEILEREGYRVKIKVEVPAEEVARTYESVVKEYAKRVRVPGFRPGKAPRKVIEARIGREALLAEARERLVDRTYPEAVKELELLPVSARIVEDETSPVEEGQPFTYVAEVENYPEVTLPDWQSFALEAKRVEVTEEMVAEALERLRQRYAEIVTVEREAREGDHVVIETEDGARFPVDLTRAQPHVKEALMGAKAGDEVQVPIKDEEGNVTREVRTRILEVKEVRLPELDDEFAKTAEAENLEELKGKVRESLERQADREFAQAKKDEFLDKLAQALEVEIPPSMIAEEERHLLRHLEEDLAQRGVPLRDYLKDLEKEGKLEEFKQDLRQQAERRVRRGLALEKLVEDLGVELTDEEWKEHLAALARSYGMTPAEFQRAVGPTELERQRLGLLREKALEEAVKRLG</sequence>
<evidence type="ECO:0000256" key="9">
    <source>
        <dbReference type="HAMAP-Rule" id="MF_00303"/>
    </source>
</evidence>
<comment type="similarity">
    <text evidence="2 9">Belongs to the FKBP-type PPIase family. Tig subfamily.</text>
</comment>
<dbReference type="InterPro" id="IPR037041">
    <property type="entry name" value="Trigger_fac_C_sf"/>
</dbReference>
<dbReference type="SUPFAM" id="SSF109998">
    <property type="entry name" value="Triger factor/SurA peptide-binding domain-like"/>
    <property type="match status" value="1"/>
</dbReference>
<dbReference type="GO" id="GO:0043335">
    <property type="term" value="P:protein unfolding"/>
    <property type="evidence" value="ECO:0007669"/>
    <property type="project" value="TreeGrafter"/>
</dbReference>
<keyword evidence="7 9" id="KW-0413">Isomerase</keyword>
<dbReference type="InterPro" id="IPR046357">
    <property type="entry name" value="PPIase_dom_sf"/>
</dbReference>
<evidence type="ECO:0000256" key="2">
    <source>
        <dbReference type="ARBA" id="ARBA00005464"/>
    </source>
</evidence>
<dbReference type="PANTHER" id="PTHR30560:SF3">
    <property type="entry name" value="TRIGGER FACTOR-LIKE PROTEIN TIG, CHLOROPLASTIC"/>
    <property type="match status" value="1"/>
</dbReference>
<dbReference type="Gene3D" id="3.30.70.1050">
    <property type="entry name" value="Trigger factor ribosome-binding domain"/>
    <property type="match status" value="1"/>
</dbReference>
<dbReference type="PIRSF" id="PIRSF003095">
    <property type="entry name" value="Trigger_factor"/>
    <property type="match status" value="1"/>
</dbReference>
<proteinExistence type="inferred from homology"/>
<dbReference type="AlphaFoldDB" id="F2NMJ9"/>
<evidence type="ECO:0000259" key="10">
    <source>
        <dbReference type="Pfam" id="PF05697"/>
    </source>
</evidence>
<dbReference type="KEGG" id="mhd:Marky_1434"/>
<dbReference type="InterPro" id="IPR005215">
    <property type="entry name" value="Trig_fac"/>
</dbReference>
<keyword evidence="9" id="KW-0132">Cell division</keyword>
<evidence type="ECO:0000259" key="11">
    <source>
        <dbReference type="Pfam" id="PF05698"/>
    </source>
</evidence>
<keyword evidence="6 9" id="KW-0143">Chaperone</keyword>
<feature type="domain" description="Trigger factor ribosome-binding bacterial" evidence="10">
    <location>
        <begin position="6"/>
        <end position="146"/>
    </location>
</feature>
<reference evidence="12 13" key="1">
    <citation type="journal article" date="2012" name="Stand. Genomic Sci.">
        <title>Complete genome sequence of the aerobic, heterotroph Marinithermus hydrothermalis type strain (T1(T)) from a deep-sea hydrothermal vent chimney.</title>
        <authorList>
            <person name="Copeland A."/>
            <person name="Gu W."/>
            <person name="Yasawong M."/>
            <person name="Lapidus A."/>
            <person name="Lucas S."/>
            <person name="Deshpande S."/>
            <person name="Pagani I."/>
            <person name="Tapia R."/>
            <person name="Cheng J.F."/>
            <person name="Goodwin L.A."/>
            <person name="Pitluck S."/>
            <person name="Liolios K."/>
            <person name="Ivanova N."/>
            <person name="Mavromatis K."/>
            <person name="Mikhailova N."/>
            <person name="Pati A."/>
            <person name="Chen A."/>
            <person name="Palaniappan K."/>
            <person name="Land M."/>
            <person name="Pan C."/>
            <person name="Brambilla E.M."/>
            <person name="Rohde M."/>
            <person name="Tindall B.J."/>
            <person name="Sikorski J."/>
            <person name="Goker M."/>
            <person name="Detter J.C."/>
            <person name="Bristow J."/>
            <person name="Eisen J.A."/>
            <person name="Markowitz V."/>
            <person name="Hugenholtz P."/>
            <person name="Kyrpides N.C."/>
            <person name="Klenk H.P."/>
            <person name="Woyke T."/>
        </authorList>
    </citation>
    <scope>NUCLEOTIDE SEQUENCE [LARGE SCALE GENOMIC DNA]</scope>
    <source>
        <strain evidence="13">DSM 14884 / JCM 11576 / T1</strain>
    </source>
</reference>
<dbReference type="STRING" id="869210.Marky_1434"/>
<dbReference type="Pfam" id="PF05698">
    <property type="entry name" value="Trigger_C"/>
    <property type="match status" value="1"/>
</dbReference>
<feature type="domain" description="Trigger factor C-terminal" evidence="11">
    <location>
        <begin position="243"/>
        <end position="401"/>
    </location>
</feature>
<evidence type="ECO:0000313" key="13">
    <source>
        <dbReference type="Proteomes" id="UP000007030"/>
    </source>
</evidence>
<evidence type="ECO:0000313" key="12">
    <source>
        <dbReference type="EMBL" id="AEB12169.1"/>
    </source>
</evidence>
<dbReference type="GO" id="GO:0005737">
    <property type="term" value="C:cytoplasm"/>
    <property type="evidence" value="ECO:0007669"/>
    <property type="project" value="UniProtKB-SubCell"/>
</dbReference>
<dbReference type="Gene3D" id="1.10.3120.10">
    <property type="entry name" value="Trigger factor, C-terminal domain"/>
    <property type="match status" value="1"/>
</dbReference>
<keyword evidence="9" id="KW-0131">Cell cycle</keyword>
<keyword evidence="9" id="KW-0963">Cytoplasm</keyword>
<comment type="catalytic activity">
    <reaction evidence="1 9">
        <text>[protein]-peptidylproline (omega=180) = [protein]-peptidylproline (omega=0)</text>
        <dbReference type="Rhea" id="RHEA:16237"/>
        <dbReference type="Rhea" id="RHEA-COMP:10747"/>
        <dbReference type="Rhea" id="RHEA-COMP:10748"/>
        <dbReference type="ChEBI" id="CHEBI:83833"/>
        <dbReference type="ChEBI" id="CHEBI:83834"/>
        <dbReference type="EC" id="5.2.1.8"/>
    </reaction>
</comment>
<dbReference type="GO" id="GO:0044183">
    <property type="term" value="F:protein folding chaperone"/>
    <property type="evidence" value="ECO:0007669"/>
    <property type="project" value="TreeGrafter"/>
</dbReference>
<dbReference type="GO" id="GO:0003755">
    <property type="term" value="F:peptidyl-prolyl cis-trans isomerase activity"/>
    <property type="evidence" value="ECO:0007669"/>
    <property type="project" value="UniProtKB-UniRule"/>
</dbReference>
<dbReference type="SUPFAM" id="SSF54534">
    <property type="entry name" value="FKBP-like"/>
    <property type="match status" value="1"/>
</dbReference>
<comment type="domain">
    <text evidence="9">Consists of 3 domains; the N-terminus binds the ribosome, the middle domain has PPIase activity, while the C-terminus has intrinsic chaperone activity on its own.</text>
</comment>
<evidence type="ECO:0000256" key="5">
    <source>
        <dbReference type="ARBA" id="ARBA00023110"/>
    </source>
</evidence>
<dbReference type="EC" id="5.2.1.8" evidence="3 9"/>
<dbReference type="Pfam" id="PF05697">
    <property type="entry name" value="Trigger_N"/>
    <property type="match status" value="1"/>
</dbReference>
<dbReference type="PANTHER" id="PTHR30560">
    <property type="entry name" value="TRIGGER FACTOR CHAPERONE AND PEPTIDYL-PROLYL CIS/TRANS ISOMERASE"/>
    <property type="match status" value="1"/>
</dbReference>
<dbReference type="RefSeq" id="WP_013704216.1">
    <property type="nucleotide sequence ID" value="NC_015387.1"/>
</dbReference>
<evidence type="ECO:0000256" key="4">
    <source>
        <dbReference type="ARBA" id="ARBA00016902"/>
    </source>
</evidence>
<keyword evidence="5 9" id="KW-0697">Rotamase</keyword>
<dbReference type="eggNOG" id="COG0544">
    <property type="taxonomic scope" value="Bacteria"/>
</dbReference>
<dbReference type="NCBIfam" id="TIGR00115">
    <property type="entry name" value="tig"/>
    <property type="match status" value="1"/>
</dbReference>
<dbReference type="EMBL" id="CP002630">
    <property type="protein sequence ID" value="AEB12169.1"/>
    <property type="molecule type" value="Genomic_DNA"/>
</dbReference>
<evidence type="ECO:0000256" key="8">
    <source>
        <dbReference type="ARBA" id="ARBA00029986"/>
    </source>
</evidence>
<dbReference type="Proteomes" id="UP000007030">
    <property type="component" value="Chromosome"/>
</dbReference>
<dbReference type="OrthoDB" id="9767721at2"/>
<comment type="function">
    <text evidence="9">Involved in protein export. Acts as a chaperone by maintaining the newly synthesized protein in an open conformation. Functions as a peptidyl-prolyl cis-trans isomerase.</text>
</comment>
<dbReference type="HOGENOM" id="CLU_033058_3_1_0"/>
<dbReference type="GO" id="GO:0051301">
    <property type="term" value="P:cell division"/>
    <property type="evidence" value="ECO:0007669"/>
    <property type="project" value="UniProtKB-KW"/>
</dbReference>